<protein>
    <recommendedName>
        <fullName evidence="1">DUF6966 domain-containing protein</fullName>
    </recommendedName>
</protein>
<dbReference type="InterPro" id="IPR054239">
    <property type="entry name" value="DUF6966"/>
</dbReference>
<evidence type="ECO:0000259" key="1">
    <source>
        <dbReference type="Pfam" id="PF22294"/>
    </source>
</evidence>
<dbReference type="Pfam" id="PF22294">
    <property type="entry name" value="DUF6966"/>
    <property type="match status" value="1"/>
</dbReference>
<name>A0ABX4SD37_9GAMM</name>
<dbReference type="EMBL" id="LXFV01000001">
    <property type="protein sequence ID" value="PKX88014.1"/>
    <property type="molecule type" value="Genomic_DNA"/>
</dbReference>
<dbReference type="RefSeq" id="WP_053075308.1">
    <property type="nucleotide sequence ID" value="NZ_AODU01000011.1"/>
</dbReference>
<feature type="domain" description="DUF6966" evidence="1">
    <location>
        <begin position="24"/>
        <end position="71"/>
    </location>
</feature>
<evidence type="ECO:0000313" key="2">
    <source>
        <dbReference type="EMBL" id="PKX88014.1"/>
    </source>
</evidence>
<accession>A0ABX4SD37</accession>
<sequence>MNQDRLLVIQSKLKRMALLLNIGGYPDWANGLAELSNRLIVSPDVVRTELLGLYGGMGSLNDLLLYKDGVLLFDENEEFDCLRAEVFNLVSYA</sequence>
<evidence type="ECO:0000313" key="3">
    <source>
        <dbReference type="Proteomes" id="UP000234468"/>
    </source>
</evidence>
<keyword evidence="3" id="KW-1185">Reference proteome</keyword>
<dbReference type="Proteomes" id="UP000234468">
    <property type="component" value="Unassembled WGS sequence"/>
</dbReference>
<reference evidence="2 3" key="1">
    <citation type="submission" date="2016-04" db="EMBL/GenBank/DDBJ databases">
        <title>New species of Pectobacterium.</title>
        <authorList>
            <person name="Waleron M."/>
            <person name="Misztak A.E."/>
            <person name="Waleron K."/>
        </authorList>
    </citation>
    <scope>NUCLEOTIDE SEQUENCE [LARGE SCALE GENOMIC DNA]</scope>
    <source>
        <strain evidence="2 3">IFB5232</strain>
    </source>
</reference>
<organism evidence="2 3">
    <name type="scientific">Pectobacterium peruviense</name>
    <dbReference type="NCBI Taxonomy" id="2066479"/>
    <lineage>
        <taxon>Bacteria</taxon>
        <taxon>Pseudomonadati</taxon>
        <taxon>Pseudomonadota</taxon>
        <taxon>Gammaproteobacteria</taxon>
        <taxon>Enterobacterales</taxon>
        <taxon>Pectobacteriaceae</taxon>
        <taxon>Pectobacterium</taxon>
    </lineage>
</organism>
<proteinExistence type="predicted"/>
<comment type="caution">
    <text evidence="2">The sequence shown here is derived from an EMBL/GenBank/DDBJ whole genome shotgun (WGS) entry which is preliminary data.</text>
</comment>
<gene>
    <name evidence="2" type="ORF">A0G03_02040</name>
</gene>